<sequence>MKKIKMALTFFLAGLCMLVLAGCGEPETKEGTNAAAFTVITNEKGYEVTDLTANLQEEGLLTALKAQKKDSQSITLRFYDFQTEDQAKSYYDTLVKGYGTENPSKEKTTEGQNYTTYRAEFSQMNNEVILSRVNHSIVYIIGDMGDDISEDQLAKDLGV</sequence>
<dbReference type="STRING" id="1528.SAMN04488579_10965"/>
<keyword evidence="1" id="KW-0732">Signal</keyword>
<protein>
    <recommendedName>
        <fullName evidence="4">DUF4358 domain-containing protein</fullName>
    </recommendedName>
</protein>
<proteinExistence type="predicted"/>
<keyword evidence="3" id="KW-1185">Reference proteome</keyword>
<dbReference type="PROSITE" id="PS51257">
    <property type="entry name" value="PROKAR_LIPOPROTEIN"/>
    <property type="match status" value="1"/>
</dbReference>
<organism evidence="2 3">
    <name type="scientific">Eubacterium barkeri</name>
    <name type="common">Clostridium barkeri</name>
    <dbReference type="NCBI Taxonomy" id="1528"/>
    <lineage>
        <taxon>Bacteria</taxon>
        <taxon>Bacillati</taxon>
        <taxon>Bacillota</taxon>
        <taxon>Clostridia</taxon>
        <taxon>Eubacteriales</taxon>
        <taxon>Eubacteriaceae</taxon>
        <taxon>Eubacterium</taxon>
    </lineage>
</organism>
<gene>
    <name evidence="2" type="ORF">SAMN04488579_10965</name>
</gene>
<dbReference type="OrthoDB" id="9823108at2"/>
<evidence type="ECO:0000256" key="1">
    <source>
        <dbReference type="SAM" id="SignalP"/>
    </source>
</evidence>
<reference evidence="3" key="1">
    <citation type="submission" date="2016-10" db="EMBL/GenBank/DDBJ databases">
        <authorList>
            <person name="Varghese N."/>
            <person name="Submissions S."/>
        </authorList>
    </citation>
    <scope>NUCLEOTIDE SEQUENCE [LARGE SCALE GENOMIC DNA]</scope>
    <source>
        <strain evidence="3">VPI 5359</strain>
    </source>
</reference>
<evidence type="ECO:0008006" key="4">
    <source>
        <dbReference type="Google" id="ProtNLM"/>
    </source>
</evidence>
<dbReference type="AlphaFoldDB" id="A0A1H3F776"/>
<accession>A0A1H3F776</accession>
<feature type="signal peptide" evidence="1">
    <location>
        <begin position="1"/>
        <end position="21"/>
    </location>
</feature>
<evidence type="ECO:0000313" key="2">
    <source>
        <dbReference type="EMBL" id="SDX86832.1"/>
    </source>
</evidence>
<dbReference type="Proteomes" id="UP000199652">
    <property type="component" value="Unassembled WGS sequence"/>
</dbReference>
<dbReference type="EMBL" id="FNOU01000009">
    <property type="protein sequence ID" value="SDX86832.1"/>
    <property type="molecule type" value="Genomic_DNA"/>
</dbReference>
<dbReference type="RefSeq" id="WP_090244909.1">
    <property type="nucleotide sequence ID" value="NZ_FNOU01000009.1"/>
</dbReference>
<feature type="chain" id="PRO_5038946039" description="DUF4358 domain-containing protein" evidence="1">
    <location>
        <begin position="22"/>
        <end position="159"/>
    </location>
</feature>
<evidence type="ECO:0000313" key="3">
    <source>
        <dbReference type="Proteomes" id="UP000199652"/>
    </source>
</evidence>
<name>A0A1H3F776_EUBBA</name>